<evidence type="ECO:0000256" key="7">
    <source>
        <dbReference type="ARBA" id="ARBA00043951"/>
    </source>
</evidence>
<evidence type="ECO:0000256" key="3">
    <source>
        <dbReference type="ARBA" id="ARBA00022741"/>
    </source>
</evidence>
<evidence type="ECO:0000256" key="9">
    <source>
        <dbReference type="ARBA" id="ARBA00050729"/>
    </source>
</evidence>
<evidence type="ECO:0000256" key="4">
    <source>
        <dbReference type="ARBA" id="ARBA00022777"/>
    </source>
</evidence>
<evidence type="ECO:0000256" key="6">
    <source>
        <dbReference type="ARBA" id="ARBA00023277"/>
    </source>
</evidence>
<dbReference type="FunFam" id="3.40.1190.20:FF:000011">
    <property type="entry name" value="2-dehydro-3-deoxygluconokinase, putative"/>
    <property type="match status" value="1"/>
</dbReference>
<evidence type="ECO:0000256" key="10">
    <source>
        <dbReference type="ARBA" id="ARBA00054997"/>
    </source>
</evidence>
<proteinExistence type="inferred from homology"/>
<evidence type="ECO:0000256" key="14">
    <source>
        <dbReference type="ARBA" id="ARBA00080545"/>
    </source>
</evidence>
<dbReference type="EMBL" id="CP158373">
    <property type="protein sequence ID" value="XBY62087.1"/>
    <property type="molecule type" value="Genomic_DNA"/>
</dbReference>
<comment type="catalytic activity">
    <reaction evidence="9">
        <text>2-dehydro-3-deoxy-D-gluconate + ATP = 2-dehydro-3-deoxy-6-phospho-D-gluconate + ADP + H(+)</text>
        <dbReference type="Rhea" id="RHEA:14797"/>
        <dbReference type="ChEBI" id="CHEBI:15378"/>
        <dbReference type="ChEBI" id="CHEBI:30616"/>
        <dbReference type="ChEBI" id="CHEBI:57569"/>
        <dbReference type="ChEBI" id="CHEBI:57990"/>
        <dbReference type="ChEBI" id="CHEBI:456216"/>
        <dbReference type="EC" id="2.7.1.45"/>
    </reaction>
</comment>
<name>A0AAU7XW52_9PSED</name>
<evidence type="ECO:0000256" key="5">
    <source>
        <dbReference type="ARBA" id="ARBA00022840"/>
    </source>
</evidence>
<comment type="similarity">
    <text evidence="1">Belongs to the carbohydrate kinase PfkB family.</text>
</comment>
<comment type="pathway">
    <text evidence="7">Carbohydrate acid metabolism; 2-dehydro-3-deoxy-D-gluconate degradation; D-glyceraldehyde 3-phosphate and pyruvate from 2-dehydro-3-deoxy-D-gluconate: step 1/2.</text>
</comment>
<keyword evidence="5" id="KW-0067">ATP-binding</keyword>
<dbReference type="GO" id="GO:0008673">
    <property type="term" value="F:2-dehydro-3-deoxygluconokinase activity"/>
    <property type="evidence" value="ECO:0007669"/>
    <property type="project" value="UniProtKB-EC"/>
</dbReference>
<evidence type="ECO:0000256" key="12">
    <source>
        <dbReference type="ARBA" id="ARBA00067931"/>
    </source>
</evidence>
<evidence type="ECO:0000256" key="13">
    <source>
        <dbReference type="ARBA" id="ARBA00075711"/>
    </source>
</evidence>
<accession>A0AAU7XW52</accession>
<dbReference type="PANTHER" id="PTHR43320">
    <property type="entry name" value="SUGAR KINASE"/>
    <property type="match status" value="1"/>
</dbReference>
<evidence type="ECO:0000259" key="15">
    <source>
        <dbReference type="Pfam" id="PF00294"/>
    </source>
</evidence>
<dbReference type="RefSeq" id="WP_350446478.1">
    <property type="nucleotide sequence ID" value="NZ_CP158373.1"/>
</dbReference>
<protein>
    <recommendedName>
        <fullName evidence="12">2-dehydro-3-deoxygluconokinase</fullName>
        <ecNumber evidence="11">2.7.1.45</ecNumber>
    </recommendedName>
    <alternativeName>
        <fullName evidence="13">2-keto-3-deoxygluconokinase</fullName>
    </alternativeName>
    <alternativeName>
        <fullName evidence="14">3-deoxy-2-oxo-D-gluconate kinase</fullName>
    </alternativeName>
    <alternativeName>
        <fullName evidence="8">KDG kinase</fullName>
    </alternativeName>
</protein>
<dbReference type="InterPro" id="IPR002173">
    <property type="entry name" value="Carboh/pur_kinase_PfkB_CS"/>
</dbReference>
<keyword evidence="6" id="KW-0119">Carbohydrate metabolism</keyword>
<evidence type="ECO:0000313" key="16">
    <source>
        <dbReference type="EMBL" id="XBY62087.1"/>
    </source>
</evidence>
<keyword evidence="4 16" id="KW-0418">Kinase</keyword>
<evidence type="ECO:0000256" key="8">
    <source>
        <dbReference type="ARBA" id="ARBA00044254"/>
    </source>
</evidence>
<dbReference type="EC" id="2.7.1.45" evidence="11"/>
<dbReference type="InterPro" id="IPR029056">
    <property type="entry name" value="Ribokinase-like"/>
</dbReference>
<dbReference type="InterPro" id="IPR011611">
    <property type="entry name" value="PfkB_dom"/>
</dbReference>
<evidence type="ECO:0000256" key="1">
    <source>
        <dbReference type="ARBA" id="ARBA00010688"/>
    </source>
</evidence>
<dbReference type="CDD" id="cd01166">
    <property type="entry name" value="KdgK"/>
    <property type="match status" value="1"/>
</dbReference>
<organism evidence="16">
    <name type="scientific">Pseudomonas solani</name>
    <dbReference type="NCBI Taxonomy" id="2731552"/>
    <lineage>
        <taxon>Bacteria</taxon>
        <taxon>Pseudomonadati</taxon>
        <taxon>Pseudomonadota</taxon>
        <taxon>Gammaproteobacteria</taxon>
        <taxon>Pseudomonadales</taxon>
        <taxon>Pseudomonadaceae</taxon>
        <taxon>Pseudomonas</taxon>
    </lineage>
</organism>
<dbReference type="SUPFAM" id="SSF53613">
    <property type="entry name" value="Ribokinase-like"/>
    <property type="match status" value="1"/>
</dbReference>
<dbReference type="GO" id="GO:0005524">
    <property type="term" value="F:ATP binding"/>
    <property type="evidence" value="ECO:0007669"/>
    <property type="project" value="UniProtKB-KW"/>
</dbReference>
<keyword evidence="3" id="KW-0547">Nucleotide-binding</keyword>
<dbReference type="Gene3D" id="3.40.1190.20">
    <property type="match status" value="1"/>
</dbReference>
<feature type="domain" description="Carbohydrate kinase PfkB" evidence="15">
    <location>
        <begin position="3"/>
        <end position="295"/>
    </location>
</feature>
<gene>
    <name evidence="16" type="ORF">ABS648_19215</name>
</gene>
<evidence type="ECO:0000256" key="11">
    <source>
        <dbReference type="ARBA" id="ARBA00066369"/>
    </source>
</evidence>
<dbReference type="AlphaFoldDB" id="A0AAU7XW52"/>
<dbReference type="InterPro" id="IPR052700">
    <property type="entry name" value="Carb_kinase_PfkB-like"/>
</dbReference>
<reference evidence="16" key="1">
    <citation type="submission" date="2023-08" db="EMBL/GenBank/DDBJ databases">
        <title>Increased levels of nutrients transform a symbiont into a lethal pathobiont.</title>
        <authorList>
            <person name="Lachnit T."/>
            <person name="Ulrich L."/>
            <person name="Willmer F.M."/>
            <person name="Hasenbein T."/>
            <person name="Steiner L.X."/>
            <person name="Wolters M."/>
            <person name="Herbst E.M."/>
            <person name="Deines P."/>
        </authorList>
    </citation>
    <scope>NUCLEOTIDE SEQUENCE</scope>
    <source>
        <strain evidence="16">T3</strain>
    </source>
</reference>
<dbReference type="PANTHER" id="PTHR43320:SF2">
    <property type="entry name" value="2-DEHYDRO-3-DEOXYGLUCONOKINASE_2-DEHYDRO-3-DEOXYGALACTONOKINASE"/>
    <property type="match status" value="1"/>
</dbReference>
<keyword evidence="2" id="KW-0808">Transferase</keyword>
<dbReference type="Pfam" id="PF00294">
    <property type="entry name" value="PfkB"/>
    <property type="match status" value="1"/>
</dbReference>
<comment type="function">
    <text evidence="10">Catalyzes the phosphorylation of 2-keto-3-deoxygluconate (KDG) to produce 2-keto-3-deoxy-6-phosphogluconate (KDPG).</text>
</comment>
<dbReference type="PROSITE" id="PS00584">
    <property type="entry name" value="PFKB_KINASES_2"/>
    <property type="match status" value="1"/>
</dbReference>
<sequence length="301" mass="32618">MRIACLGECMVELAGNPLRRSFGGDTLNTALYLARLLAGTAHRVEYLSALGDDTLSEEMEQSWIEEGIDTREVLRLPGRRPGLYLVEVDVLGERRFHYWREDSAARHCFSSGAALARWVDRSRIDMLYLSGISLALFPPPRREELLVALAAFKAEGGQISFDNNLRPALWSAAHARPVHDQVLALTDTALLTLADECLLHGTLGAQAAADRALGLGCTEVVIKRGDEPCLVATAEQRIEVPARPVARVVDSCAAGDAFAAGYLAARIQQQPLRLAAESGHRLAAAVIQHPGAIIPRSAMPI</sequence>
<evidence type="ECO:0000256" key="2">
    <source>
        <dbReference type="ARBA" id="ARBA00022679"/>
    </source>
</evidence>